<dbReference type="KEGG" id="mgod:E7746_03020"/>
<keyword evidence="1" id="KW-0472">Membrane</keyword>
<organism evidence="2 3">
    <name type="scientific">Muribaculum gordoncarteri</name>
    <dbReference type="NCBI Taxonomy" id="2530390"/>
    <lineage>
        <taxon>Bacteria</taxon>
        <taxon>Pseudomonadati</taxon>
        <taxon>Bacteroidota</taxon>
        <taxon>Bacteroidia</taxon>
        <taxon>Bacteroidales</taxon>
        <taxon>Muribaculaceae</taxon>
        <taxon>Muribaculum</taxon>
    </lineage>
</organism>
<protein>
    <recommendedName>
        <fullName evidence="4">SoxR reducing system RseC family protein</fullName>
    </recommendedName>
</protein>
<evidence type="ECO:0000313" key="3">
    <source>
        <dbReference type="Proteomes" id="UP000297031"/>
    </source>
</evidence>
<feature type="transmembrane region" description="Helical" evidence="1">
    <location>
        <begin position="80"/>
        <end position="102"/>
    </location>
</feature>
<keyword evidence="1" id="KW-0812">Transmembrane</keyword>
<dbReference type="Pfam" id="PF04246">
    <property type="entry name" value="RseC_MucC"/>
    <property type="match status" value="1"/>
</dbReference>
<dbReference type="Proteomes" id="UP000297031">
    <property type="component" value="Chromosome"/>
</dbReference>
<gene>
    <name evidence="2" type="ORF">E7746_03020</name>
</gene>
<reference evidence="2 3" key="1">
    <citation type="submission" date="2019-02" db="EMBL/GenBank/DDBJ databases">
        <title>Isolation and identification of novel species under the genus Muribaculum.</title>
        <authorList>
            <person name="Miyake S."/>
            <person name="Ding Y."/>
            <person name="Low A."/>
            <person name="Soh M."/>
            <person name="Seedorf H."/>
        </authorList>
    </citation>
    <scope>NUCLEOTIDE SEQUENCE [LARGE SCALE GENOMIC DNA]</scope>
    <source>
        <strain evidence="2 3">TLL-A4</strain>
    </source>
</reference>
<evidence type="ECO:0000313" key="2">
    <source>
        <dbReference type="EMBL" id="QCD34923.1"/>
    </source>
</evidence>
<dbReference type="AlphaFoldDB" id="A0A4P7VCD3"/>
<proteinExistence type="predicted"/>
<dbReference type="EMBL" id="CP039393">
    <property type="protein sequence ID" value="QCD34923.1"/>
    <property type="molecule type" value="Genomic_DNA"/>
</dbReference>
<dbReference type="OrthoDB" id="7643467at2"/>
<keyword evidence="3" id="KW-1185">Reference proteome</keyword>
<evidence type="ECO:0008006" key="4">
    <source>
        <dbReference type="Google" id="ProtNLM"/>
    </source>
</evidence>
<evidence type="ECO:0000256" key="1">
    <source>
        <dbReference type="SAM" id="Phobius"/>
    </source>
</evidence>
<sequence>MSRGVTHKGVVVAASAHNVKVRIDDGNAAGCAACSLHSLCSPLGKSDDSVTILARVHDSLPVNEGERVIVGISDGAQWRAVAIAFSLPCLLMLMIVVAGRFLGFGDDTSALAALIATVLYFGVLYIFRSRLRVSYRWKVIGKA</sequence>
<accession>A0A4P7VCD3</accession>
<keyword evidence="1" id="KW-1133">Transmembrane helix</keyword>
<name>A0A4P7VCD3_9BACT</name>
<feature type="transmembrane region" description="Helical" evidence="1">
    <location>
        <begin position="108"/>
        <end position="127"/>
    </location>
</feature>
<dbReference type="RefSeq" id="WP_135947419.1">
    <property type="nucleotide sequence ID" value="NZ_CP039393.1"/>
</dbReference>